<keyword evidence="2" id="KW-1185">Reference proteome</keyword>
<dbReference type="Proteomes" id="UP001138768">
    <property type="component" value="Unassembled WGS sequence"/>
</dbReference>
<comment type="caution">
    <text evidence="1">The sequence shown here is derived from an EMBL/GenBank/DDBJ whole genome shotgun (WGS) entry which is preliminary data.</text>
</comment>
<dbReference type="AlphaFoldDB" id="A0A9X0WC52"/>
<name>A0A9X0WC52_9GAMM</name>
<proteinExistence type="predicted"/>
<evidence type="ECO:0000313" key="2">
    <source>
        <dbReference type="Proteomes" id="UP001138768"/>
    </source>
</evidence>
<gene>
    <name evidence="1" type="ORF">CKO42_17675</name>
</gene>
<evidence type="ECO:0000313" key="1">
    <source>
        <dbReference type="EMBL" id="MBK1620238.1"/>
    </source>
</evidence>
<organism evidence="1 2">
    <name type="scientific">Lamprobacter modestohalophilus</name>
    <dbReference type="NCBI Taxonomy" id="1064514"/>
    <lineage>
        <taxon>Bacteria</taxon>
        <taxon>Pseudomonadati</taxon>
        <taxon>Pseudomonadota</taxon>
        <taxon>Gammaproteobacteria</taxon>
        <taxon>Chromatiales</taxon>
        <taxon>Chromatiaceae</taxon>
        <taxon>Lamprobacter</taxon>
    </lineage>
</organism>
<accession>A0A9X0WC52</accession>
<protein>
    <submittedName>
        <fullName evidence="1">Uncharacterized protein</fullName>
    </submittedName>
</protein>
<reference evidence="1 2" key="1">
    <citation type="journal article" date="2020" name="Microorganisms">
        <title>Osmotic Adaptation and Compatible Solute Biosynthesis of Phototrophic Bacteria as Revealed from Genome Analyses.</title>
        <authorList>
            <person name="Imhoff J.F."/>
            <person name="Rahn T."/>
            <person name="Kunzel S."/>
            <person name="Keller A."/>
            <person name="Neulinger S.C."/>
        </authorList>
    </citation>
    <scope>NUCLEOTIDE SEQUENCE [LARGE SCALE GENOMIC DNA]</scope>
    <source>
        <strain evidence="1 2">DSM 25653</strain>
    </source>
</reference>
<sequence length="77" mass="8593">MRLNADLWNSLDTFLDTASDAELARAKTTVFNLLASASDRDTRSLVKSVYRLIIDEARTRALLAQRAQRSISRPALA</sequence>
<dbReference type="RefSeq" id="WP_200246906.1">
    <property type="nucleotide sequence ID" value="NZ_NRRY01000035.1"/>
</dbReference>
<dbReference type="EMBL" id="NRRY01000035">
    <property type="protein sequence ID" value="MBK1620238.1"/>
    <property type="molecule type" value="Genomic_DNA"/>
</dbReference>